<reference evidence="3" key="1">
    <citation type="submission" date="2013-10" db="EMBL/GenBank/DDBJ databases">
        <title>Genome sequencing of Onchocerca volvulus.</title>
        <authorList>
            <person name="Cotton J."/>
            <person name="Tsai J."/>
            <person name="Stanley E."/>
            <person name="Tracey A."/>
            <person name="Holroyd N."/>
            <person name="Lustigman S."/>
            <person name="Berriman M."/>
        </authorList>
    </citation>
    <scope>NUCLEOTIDE SEQUENCE</scope>
</reference>
<organism evidence="2 3">
    <name type="scientific">Onchocerca volvulus</name>
    <dbReference type="NCBI Taxonomy" id="6282"/>
    <lineage>
        <taxon>Eukaryota</taxon>
        <taxon>Metazoa</taxon>
        <taxon>Ecdysozoa</taxon>
        <taxon>Nematoda</taxon>
        <taxon>Chromadorea</taxon>
        <taxon>Rhabditida</taxon>
        <taxon>Spirurina</taxon>
        <taxon>Spiruromorpha</taxon>
        <taxon>Filarioidea</taxon>
        <taxon>Onchocercidae</taxon>
        <taxon>Onchocerca</taxon>
    </lineage>
</organism>
<proteinExistence type="predicted"/>
<evidence type="ECO:0000313" key="2">
    <source>
        <dbReference type="EnsemblMetazoa" id="OVOC9672.1"/>
    </source>
</evidence>
<keyword evidence="1" id="KW-0812">Transmembrane</keyword>
<reference evidence="2" key="2">
    <citation type="submission" date="2022-06" db="UniProtKB">
        <authorList>
            <consortium name="EnsemblMetazoa"/>
        </authorList>
    </citation>
    <scope>IDENTIFICATION</scope>
</reference>
<accession>A0A8R1U2A8</accession>
<keyword evidence="3" id="KW-1185">Reference proteome</keyword>
<evidence type="ECO:0000313" key="3">
    <source>
        <dbReference type="Proteomes" id="UP000024404"/>
    </source>
</evidence>
<name>A0A8R1U2A8_ONCVO</name>
<sequence>MEKKFCVPAMTLSVIFYAVAMLIFVFNIWRNHDKEYRNEFKRRFRECHRIGTNIYNAACDHNLPINNSVIVIANDGPEIS</sequence>
<evidence type="ECO:0000256" key="1">
    <source>
        <dbReference type="SAM" id="Phobius"/>
    </source>
</evidence>
<feature type="transmembrane region" description="Helical" evidence="1">
    <location>
        <begin position="12"/>
        <end position="29"/>
    </location>
</feature>
<dbReference type="AlphaFoldDB" id="A0A8R1U2A8"/>
<dbReference type="EnsemblMetazoa" id="OVOC9672.1">
    <property type="protein sequence ID" value="OVOC9672.1"/>
    <property type="gene ID" value="WBGene00246481"/>
</dbReference>
<dbReference type="Proteomes" id="UP000024404">
    <property type="component" value="Unassembled WGS sequence"/>
</dbReference>
<dbReference type="EMBL" id="CMVM020000286">
    <property type="status" value="NOT_ANNOTATED_CDS"/>
    <property type="molecule type" value="Genomic_DNA"/>
</dbReference>
<keyword evidence="1" id="KW-0472">Membrane</keyword>
<protein>
    <submittedName>
        <fullName evidence="2">Uncharacterized protein</fullName>
    </submittedName>
</protein>
<keyword evidence="1" id="KW-1133">Transmembrane helix</keyword>